<dbReference type="EMBL" id="LT607750">
    <property type="protein sequence ID" value="SCG38808.1"/>
    <property type="molecule type" value="Genomic_DNA"/>
</dbReference>
<name>A0A1C5GYJ6_9ACTN</name>
<protein>
    <submittedName>
        <fullName evidence="1">Uncharacterized protein</fullName>
    </submittedName>
</protein>
<proteinExistence type="predicted"/>
<accession>A0A1C5GYJ6</accession>
<dbReference type="Proteomes" id="UP000198217">
    <property type="component" value="Chromosome I"/>
</dbReference>
<dbReference type="AlphaFoldDB" id="A0A1C5GYJ6"/>
<organism evidence="1 2">
    <name type="scientific">Micromonospora echinaurantiaca</name>
    <dbReference type="NCBI Taxonomy" id="47857"/>
    <lineage>
        <taxon>Bacteria</taxon>
        <taxon>Bacillati</taxon>
        <taxon>Actinomycetota</taxon>
        <taxon>Actinomycetes</taxon>
        <taxon>Micromonosporales</taxon>
        <taxon>Micromonosporaceae</taxon>
        <taxon>Micromonospora</taxon>
    </lineage>
</organism>
<evidence type="ECO:0000313" key="1">
    <source>
        <dbReference type="EMBL" id="SCG38808.1"/>
    </source>
</evidence>
<evidence type="ECO:0000313" key="2">
    <source>
        <dbReference type="Proteomes" id="UP000198217"/>
    </source>
</evidence>
<gene>
    <name evidence="1" type="ORF">GA0070609_0632</name>
</gene>
<keyword evidence="2" id="KW-1185">Reference proteome</keyword>
<reference evidence="1 2" key="1">
    <citation type="submission" date="2016-06" db="EMBL/GenBank/DDBJ databases">
        <authorList>
            <person name="Kjaerup R.B."/>
            <person name="Dalgaard T.S."/>
            <person name="Juul-Madsen H.R."/>
        </authorList>
    </citation>
    <scope>NUCLEOTIDE SEQUENCE [LARGE SCALE GENOMIC DNA]</scope>
    <source>
        <strain evidence="1 2">DSM 43904</strain>
    </source>
</reference>
<sequence>MIEWEVSRAEWVPTAAKRIIRRHWILGYCDRCAGRTGPCAALRWAQDRLRALRMAGNRPSRF</sequence>